<dbReference type="STRING" id="6689.A0A3R7P6R4"/>
<comment type="caution">
    <text evidence="3">The sequence shown here is derived from an EMBL/GenBank/DDBJ whole genome shotgun (WGS) entry which is preliminary data.</text>
</comment>
<keyword evidence="3" id="KW-0396">Initiation factor</keyword>
<dbReference type="Pfam" id="PF02854">
    <property type="entry name" value="MIF4G"/>
    <property type="match status" value="1"/>
</dbReference>
<evidence type="ECO:0000259" key="2">
    <source>
        <dbReference type="SMART" id="SM00543"/>
    </source>
</evidence>
<feature type="domain" description="MIF4G" evidence="2">
    <location>
        <begin position="185"/>
        <end position="387"/>
    </location>
</feature>
<feature type="region of interest" description="Disordered" evidence="1">
    <location>
        <begin position="155"/>
        <end position="178"/>
    </location>
</feature>
<dbReference type="SMART" id="SM00543">
    <property type="entry name" value="MIF4G"/>
    <property type="match status" value="1"/>
</dbReference>
<evidence type="ECO:0000313" key="4">
    <source>
        <dbReference type="Proteomes" id="UP000283509"/>
    </source>
</evidence>
<dbReference type="InterPro" id="IPR016024">
    <property type="entry name" value="ARM-type_fold"/>
</dbReference>
<feature type="region of interest" description="Disordered" evidence="1">
    <location>
        <begin position="86"/>
        <end position="119"/>
    </location>
</feature>
<dbReference type="Proteomes" id="UP000283509">
    <property type="component" value="Unassembled WGS sequence"/>
</dbReference>
<keyword evidence="4" id="KW-1185">Reference proteome</keyword>
<evidence type="ECO:0000256" key="1">
    <source>
        <dbReference type="SAM" id="MobiDB-lite"/>
    </source>
</evidence>
<dbReference type="AlphaFoldDB" id="A0A3R7P6R4"/>
<dbReference type="Gene3D" id="1.25.40.180">
    <property type="match status" value="2"/>
</dbReference>
<dbReference type="GO" id="GO:0016281">
    <property type="term" value="C:eukaryotic translation initiation factor 4F complex"/>
    <property type="evidence" value="ECO:0007669"/>
    <property type="project" value="TreeGrafter"/>
</dbReference>
<dbReference type="OrthoDB" id="6379360at2759"/>
<reference evidence="3 4" key="2">
    <citation type="submission" date="2019-01" db="EMBL/GenBank/DDBJ databases">
        <title>The decoding of complex shrimp genome reveals the adaptation for benthos swimmer, frequently molting mechanism and breeding impact on genome.</title>
        <authorList>
            <person name="Sun Y."/>
            <person name="Gao Y."/>
            <person name="Yu Y."/>
        </authorList>
    </citation>
    <scope>NUCLEOTIDE SEQUENCE [LARGE SCALE GENOMIC DNA]</scope>
    <source>
        <tissue evidence="3">Muscle</tissue>
    </source>
</reference>
<feature type="region of interest" description="Disordered" evidence="1">
    <location>
        <begin position="22"/>
        <end position="54"/>
    </location>
</feature>
<feature type="compositionally biased region" description="Polar residues" evidence="1">
    <location>
        <begin position="161"/>
        <end position="172"/>
    </location>
</feature>
<organism evidence="3 4">
    <name type="scientific">Penaeus vannamei</name>
    <name type="common">Whiteleg shrimp</name>
    <name type="synonym">Litopenaeus vannamei</name>
    <dbReference type="NCBI Taxonomy" id="6689"/>
    <lineage>
        <taxon>Eukaryota</taxon>
        <taxon>Metazoa</taxon>
        <taxon>Ecdysozoa</taxon>
        <taxon>Arthropoda</taxon>
        <taxon>Crustacea</taxon>
        <taxon>Multicrustacea</taxon>
        <taxon>Malacostraca</taxon>
        <taxon>Eumalacostraca</taxon>
        <taxon>Eucarida</taxon>
        <taxon>Decapoda</taxon>
        <taxon>Dendrobranchiata</taxon>
        <taxon>Penaeoidea</taxon>
        <taxon>Penaeidae</taxon>
        <taxon>Penaeus</taxon>
    </lineage>
</organism>
<proteinExistence type="predicted"/>
<keyword evidence="3" id="KW-0648">Protein biosynthesis</keyword>
<name>A0A3R7P6R4_PENVA</name>
<protein>
    <submittedName>
        <fullName evidence="3">Putative eukaryotic translation initiation factor 4 gamma 1-like isoform X1</fullName>
    </submittedName>
</protein>
<evidence type="ECO:0000313" key="3">
    <source>
        <dbReference type="EMBL" id="ROT62591.1"/>
    </source>
</evidence>
<dbReference type="PANTHER" id="PTHR23253:SF78">
    <property type="entry name" value="EUKARYOTIC TRANSLATION INITIATION FACTOR 4G1, ISOFORM B-RELATED"/>
    <property type="match status" value="1"/>
</dbReference>
<accession>A0A3R7P6R4</accession>
<dbReference type="InterPro" id="IPR003890">
    <property type="entry name" value="MIF4G-like_typ-3"/>
</dbReference>
<sequence length="428" mass="48879">MALPLVTWQVYRAVDKKIRTKVPRADSAEVEDSGSETQADSNNQSRNPTAGSRISCVHSRGIIATTLRPANLPDEEVIRSTPITSWRVEPTPTPTWRRGEPTPTPTWRGGRGREGTSREEGCDRISIIPKEAKLNTTQNAWKPAVRKAMDEAAAAARLGPSRTNWRSTAKQTNGDDEAAKTAEVVKRMRAILNKLTPEKFEKLSGQVKELEIDNTERLSAVIDLIFEKAIDEQSFSSTYAQLCQVLSQMSVQGASNGGGSSEVKYFDINKKCRMEFQKNDMGEFLVKMKSDLSKCTDPAQKQELKLQLELQETKLRRRAVGNLKFIGELYKVNLMIGSLLSSQCRDRRTRQQLENYFVDMGKIVRERRCTNRMRFLIMDVLDLKKNRWVPRRAENKPKTMAEVHEEIKKEEDKKTTGYFGRSDWYRRR</sequence>
<dbReference type="GO" id="GO:0003729">
    <property type="term" value="F:mRNA binding"/>
    <property type="evidence" value="ECO:0007669"/>
    <property type="project" value="TreeGrafter"/>
</dbReference>
<gene>
    <name evidence="3" type="ORF">C7M84_019576</name>
</gene>
<reference evidence="3 4" key="1">
    <citation type="submission" date="2018-04" db="EMBL/GenBank/DDBJ databases">
        <authorList>
            <person name="Zhang X."/>
            <person name="Yuan J."/>
            <person name="Li F."/>
            <person name="Xiang J."/>
        </authorList>
    </citation>
    <scope>NUCLEOTIDE SEQUENCE [LARGE SCALE GENOMIC DNA]</scope>
    <source>
        <tissue evidence="3">Muscle</tissue>
    </source>
</reference>
<dbReference type="SUPFAM" id="SSF48371">
    <property type="entry name" value="ARM repeat"/>
    <property type="match status" value="1"/>
</dbReference>
<feature type="compositionally biased region" description="Polar residues" evidence="1">
    <location>
        <begin position="35"/>
        <end position="52"/>
    </location>
</feature>
<dbReference type="GO" id="GO:0003743">
    <property type="term" value="F:translation initiation factor activity"/>
    <property type="evidence" value="ECO:0007669"/>
    <property type="project" value="UniProtKB-KW"/>
</dbReference>
<dbReference type="EMBL" id="QCYY01003621">
    <property type="protein sequence ID" value="ROT62591.1"/>
    <property type="molecule type" value="Genomic_DNA"/>
</dbReference>
<dbReference type="PANTHER" id="PTHR23253">
    <property type="entry name" value="EUKARYOTIC TRANSLATION INITIATION FACTOR 4 GAMMA"/>
    <property type="match status" value="1"/>
</dbReference>